<dbReference type="AlphaFoldDB" id="A0A9P6CJ54"/>
<keyword evidence="2" id="KW-1185">Reference proteome</keyword>
<accession>A0A9P6CJ54</accession>
<comment type="caution">
    <text evidence="1">The sequence shown here is derived from an EMBL/GenBank/DDBJ whole genome shotgun (WGS) entry which is preliminary data.</text>
</comment>
<evidence type="ECO:0000313" key="1">
    <source>
        <dbReference type="EMBL" id="KAF9462549.1"/>
    </source>
</evidence>
<name>A0A9P6CJ54_9AGAR</name>
<organism evidence="1 2">
    <name type="scientific">Collybia nuda</name>
    <dbReference type="NCBI Taxonomy" id="64659"/>
    <lineage>
        <taxon>Eukaryota</taxon>
        <taxon>Fungi</taxon>
        <taxon>Dikarya</taxon>
        <taxon>Basidiomycota</taxon>
        <taxon>Agaricomycotina</taxon>
        <taxon>Agaricomycetes</taxon>
        <taxon>Agaricomycetidae</taxon>
        <taxon>Agaricales</taxon>
        <taxon>Tricholomatineae</taxon>
        <taxon>Clitocybaceae</taxon>
        <taxon>Collybia</taxon>
    </lineage>
</organism>
<gene>
    <name evidence="1" type="ORF">BDZ94DRAFT_722923</name>
</gene>
<protein>
    <submittedName>
        <fullName evidence="1">Uncharacterized protein</fullName>
    </submittedName>
</protein>
<evidence type="ECO:0000313" key="2">
    <source>
        <dbReference type="Proteomes" id="UP000807353"/>
    </source>
</evidence>
<sequence length="81" mass="8850">MIAYRPRGDLVSLNLLLPPLGPGSPSSLETIQCIIYKNVKWCRGLQKRPLSYCRCLLLQAGKCGRQIARSGVTNTGECSVS</sequence>
<proteinExistence type="predicted"/>
<reference evidence="1" key="1">
    <citation type="submission" date="2020-11" db="EMBL/GenBank/DDBJ databases">
        <authorList>
            <consortium name="DOE Joint Genome Institute"/>
            <person name="Ahrendt S."/>
            <person name="Riley R."/>
            <person name="Andreopoulos W."/>
            <person name="Labutti K."/>
            <person name="Pangilinan J."/>
            <person name="Ruiz-Duenas F.J."/>
            <person name="Barrasa J.M."/>
            <person name="Sanchez-Garcia M."/>
            <person name="Camarero S."/>
            <person name="Miyauchi S."/>
            <person name="Serrano A."/>
            <person name="Linde D."/>
            <person name="Babiker R."/>
            <person name="Drula E."/>
            <person name="Ayuso-Fernandez I."/>
            <person name="Pacheco R."/>
            <person name="Padilla G."/>
            <person name="Ferreira P."/>
            <person name="Barriuso J."/>
            <person name="Kellner H."/>
            <person name="Castanera R."/>
            <person name="Alfaro M."/>
            <person name="Ramirez L."/>
            <person name="Pisabarro A.G."/>
            <person name="Kuo A."/>
            <person name="Tritt A."/>
            <person name="Lipzen A."/>
            <person name="He G."/>
            <person name="Yan M."/>
            <person name="Ng V."/>
            <person name="Cullen D."/>
            <person name="Martin F."/>
            <person name="Rosso M.-N."/>
            <person name="Henrissat B."/>
            <person name="Hibbett D."/>
            <person name="Martinez A.T."/>
            <person name="Grigoriev I.V."/>
        </authorList>
    </citation>
    <scope>NUCLEOTIDE SEQUENCE</scope>
    <source>
        <strain evidence="1">CBS 247.69</strain>
    </source>
</reference>
<dbReference type="Proteomes" id="UP000807353">
    <property type="component" value="Unassembled WGS sequence"/>
</dbReference>
<dbReference type="EMBL" id="MU150271">
    <property type="protein sequence ID" value="KAF9462549.1"/>
    <property type="molecule type" value="Genomic_DNA"/>
</dbReference>